<dbReference type="InterPro" id="IPR000531">
    <property type="entry name" value="Beta-barrel_TonB"/>
</dbReference>
<evidence type="ECO:0000256" key="4">
    <source>
        <dbReference type="ARBA" id="ARBA00022452"/>
    </source>
</evidence>
<feature type="domain" description="TonB-dependent receptor-like beta-barrel" evidence="12">
    <location>
        <begin position="273"/>
        <end position="718"/>
    </location>
</feature>
<evidence type="ECO:0000256" key="9">
    <source>
        <dbReference type="ARBA" id="ARBA00023237"/>
    </source>
</evidence>
<evidence type="ECO:0000259" key="12">
    <source>
        <dbReference type="Pfam" id="PF00593"/>
    </source>
</evidence>
<evidence type="ECO:0000313" key="14">
    <source>
        <dbReference type="EMBL" id="BBE49846.1"/>
    </source>
</evidence>
<evidence type="ECO:0000256" key="10">
    <source>
        <dbReference type="PROSITE-ProRule" id="PRU01360"/>
    </source>
</evidence>
<dbReference type="STRING" id="1188319.OYT1_00479"/>
<dbReference type="EMBL" id="AP018738">
    <property type="protein sequence ID" value="BBE49846.1"/>
    <property type="molecule type" value="Genomic_DNA"/>
</dbReference>
<evidence type="ECO:0000256" key="6">
    <source>
        <dbReference type="ARBA" id="ARBA00023077"/>
    </source>
</evidence>
<evidence type="ECO:0000259" key="13">
    <source>
        <dbReference type="Pfam" id="PF07715"/>
    </source>
</evidence>
<dbReference type="InterPro" id="IPR012910">
    <property type="entry name" value="Plug_dom"/>
</dbReference>
<protein>
    <submittedName>
        <fullName evidence="14">Colicin I receptor</fullName>
    </submittedName>
</protein>
<keyword evidence="4 10" id="KW-1134">Transmembrane beta strand</keyword>
<comment type="subcellular location">
    <subcellularLocation>
        <location evidence="1 10">Cell outer membrane</location>
        <topology evidence="1 10">Multi-pass membrane protein</topology>
    </subcellularLocation>
</comment>
<dbReference type="GO" id="GO:0044718">
    <property type="term" value="P:siderophore transmembrane transport"/>
    <property type="evidence" value="ECO:0007669"/>
    <property type="project" value="TreeGrafter"/>
</dbReference>
<gene>
    <name evidence="14" type="ORF">OYT1_ch0273</name>
</gene>
<dbReference type="PROSITE" id="PS52016">
    <property type="entry name" value="TONB_DEPENDENT_REC_3"/>
    <property type="match status" value="1"/>
</dbReference>
<dbReference type="PANTHER" id="PTHR30069">
    <property type="entry name" value="TONB-DEPENDENT OUTER MEMBRANE RECEPTOR"/>
    <property type="match status" value="1"/>
</dbReference>
<keyword evidence="15" id="KW-1185">Reference proteome</keyword>
<evidence type="ECO:0000256" key="7">
    <source>
        <dbReference type="ARBA" id="ARBA00023136"/>
    </source>
</evidence>
<dbReference type="GO" id="GO:0009279">
    <property type="term" value="C:cell outer membrane"/>
    <property type="evidence" value="ECO:0007669"/>
    <property type="project" value="UniProtKB-SubCell"/>
</dbReference>
<dbReference type="AlphaFoldDB" id="A0A2Z6G8P3"/>
<keyword evidence="6 11" id="KW-0798">TonB box</keyword>
<dbReference type="CDD" id="cd01347">
    <property type="entry name" value="ligand_gated_channel"/>
    <property type="match status" value="1"/>
</dbReference>
<keyword evidence="5 10" id="KW-0812">Transmembrane</keyword>
<feature type="domain" description="TonB-dependent receptor plug" evidence="13">
    <location>
        <begin position="108"/>
        <end position="216"/>
    </location>
</feature>
<name>A0A2Z6G8P3_9PROT</name>
<dbReference type="KEGG" id="fam:OYT1_ch0273"/>
<dbReference type="InterPro" id="IPR039426">
    <property type="entry name" value="TonB-dep_rcpt-like"/>
</dbReference>
<evidence type="ECO:0000256" key="2">
    <source>
        <dbReference type="ARBA" id="ARBA00009810"/>
    </source>
</evidence>
<keyword evidence="9 10" id="KW-0998">Cell outer membrane</keyword>
<keyword evidence="3 10" id="KW-0813">Transport</keyword>
<dbReference type="InterPro" id="IPR037066">
    <property type="entry name" value="Plug_dom_sf"/>
</dbReference>
<accession>A0A2Z6G8P3</accession>
<dbReference type="Proteomes" id="UP000033070">
    <property type="component" value="Chromosome"/>
</dbReference>
<organism evidence="14 15">
    <name type="scientific">Ferriphaselus amnicola</name>
    <dbReference type="NCBI Taxonomy" id="1188319"/>
    <lineage>
        <taxon>Bacteria</taxon>
        <taxon>Pseudomonadati</taxon>
        <taxon>Pseudomonadota</taxon>
        <taxon>Betaproteobacteria</taxon>
        <taxon>Nitrosomonadales</taxon>
        <taxon>Gallionellaceae</taxon>
        <taxon>Ferriphaselus</taxon>
    </lineage>
</organism>
<evidence type="ECO:0000256" key="8">
    <source>
        <dbReference type="ARBA" id="ARBA00023170"/>
    </source>
</evidence>
<dbReference type="SUPFAM" id="SSF56935">
    <property type="entry name" value="Porins"/>
    <property type="match status" value="1"/>
</dbReference>
<evidence type="ECO:0000256" key="3">
    <source>
        <dbReference type="ARBA" id="ARBA00022448"/>
    </source>
</evidence>
<dbReference type="Pfam" id="PF00593">
    <property type="entry name" value="TonB_dep_Rec_b-barrel"/>
    <property type="match status" value="1"/>
</dbReference>
<dbReference type="GO" id="GO:0015344">
    <property type="term" value="F:siderophore uptake transmembrane transporter activity"/>
    <property type="evidence" value="ECO:0007669"/>
    <property type="project" value="TreeGrafter"/>
</dbReference>
<comment type="similarity">
    <text evidence="2 10 11">Belongs to the TonB-dependent receptor family.</text>
</comment>
<dbReference type="Pfam" id="PF07715">
    <property type="entry name" value="Plug"/>
    <property type="match status" value="1"/>
</dbReference>
<dbReference type="Gene3D" id="2.40.170.20">
    <property type="entry name" value="TonB-dependent receptor, beta-barrel domain"/>
    <property type="match status" value="1"/>
</dbReference>
<sequence length="755" mass="80756">MGRRCVQVGDDDLVSPDTGLGVWLGNAAGGAWTVDFGNPAAPSILSGFSCFIRSNGVAWNLLQEIIMQQKQLLAALLCAVTPLAHAESEAMLDEVVVTATRFKDKSADRPINATIISRDDIQQSSARTLPELLAGQAGIAMRDFFGNNAASSTVDMRGFGAAAGQNTLILLDGRRITDSDLSGVQWAAIPFAAIERIEILRGSGAVQYGDGASSGVINIITRTPTKMGGSGQVSVRGGSYDTNEVQASGGYFTGEVGVDVTASKLHSGGYRANNSNDQTNAQANARWLTEAGEFALKLGVDQQTIRLPGARTVQPALGIDQVATDPRGAATPLDYASRDGGQVALEWQQNLAGADINLGLARRTKNQKSYFDLGGFPTYRDGDLTVDSFTPRVRVPHALGGESSLVVGVDVHRWDYAQRISNAAANIAQPINRIGMTQSNDAWYLQNTTHLSTATTLLAGFRNERIAMSGSDTYNAAAPGAFFGSAAPAGIFSASKNAYELGLRHQFDSGLAINGKAGRSFRFANVDEIYESGPAFTNQFQFLRPQTVDGLEFGLGQRTQAASWRATVFSNEVRDEIHLDPFSTGVGNTNLPPSRRQGIELEGRWQALSQLALSATYGYTDARFISGIWPGSAFTQTNVNIAGKHVPLVASQKVNLGASWAVSEQTRLNAAASYVGSQFMENDEANTLGMKIPAYTLVDLKLVHQVGALQLNASVNNLFDHKYYNYAVSSQFTPGRFNAYTLPGRTLFVGLGYQL</sequence>
<evidence type="ECO:0000313" key="15">
    <source>
        <dbReference type="Proteomes" id="UP000033070"/>
    </source>
</evidence>
<keyword evidence="8 14" id="KW-0675">Receptor</keyword>
<dbReference type="InterPro" id="IPR036942">
    <property type="entry name" value="Beta-barrel_TonB_sf"/>
</dbReference>
<dbReference type="Gene3D" id="2.170.130.10">
    <property type="entry name" value="TonB-dependent receptor, plug domain"/>
    <property type="match status" value="1"/>
</dbReference>
<dbReference type="PANTHER" id="PTHR30069:SF27">
    <property type="entry name" value="BLL4766 PROTEIN"/>
    <property type="match status" value="1"/>
</dbReference>
<evidence type="ECO:0000256" key="5">
    <source>
        <dbReference type="ARBA" id="ARBA00022692"/>
    </source>
</evidence>
<proteinExistence type="inferred from homology"/>
<keyword evidence="7 10" id="KW-0472">Membrane</keyword>
<evidence type="ECO:0000256" key="1">
    <source>
        <dbReference type="ARBA" id="ARBA00004571"/>
    </source>
</evidence>
<evidence type="ECO:0000256" key="11">
    <source>
        <dbReference type="RuleBase" id="RU003357"/>
    </source>
</evidence>
<reference evidence="14 15" key="1">
    <citation type="submission" date="2018-06" db="EMBL/GenBank/DDBJ databases">
        <title>OYT1 Genome Sequencing.</title>
        <authorList>
            <person name="Kato S."/>
            <person name="Itoh T."/>
            <person name="Ohkuma M."/>
        </authorList>
    </citation>
    <scope>NUCLEOTIDE SEQUENCE [LARGE SCALE GENOMIC DNA]</scope>
    <source>
        <strain evidence="14 15">OYT1</strain>
    </source>
</reference>